<keyword evidence="2" id="KW-0805">Transcription regulation</keyword>
<evidence type="ECO:0000313" key="8">
    <source>
        <dbReference type="EMBL" id="KIJ44064.1"/>
    </source>
</evidence>
<dbReference type="PANTHER" id="PTHR11380">
    <property type="entry name" value="TRANSCRIPTION INITIATION FACTOR TFIID/SUPT3-RELATED"/>
    <property type="match status" value="1"/>
</dbReference>
<proteinExistence type="inferred from homology"/>
<dbReference type="EMBL" id="KN837119">
    <property type="protein sequence ID" value="KIJ44064.1"/>
    <property type="molecule type" value="Genomic_DNA"/>
</dbReference>
<evidence type="ECO:0000256" key="4">
    <source>
        <dbReference type="ARBA" id="ARBA00023242"/>
    </source>
</evidence>
<evidence type="ECO:0000313" key="9">
    <source>
        <dbReference type="Proteomes" id="UP000054279"/>
    </source>
</evidence>
<dbReference type="Pfam" id="PF02269">
    <property type="entry name" value="TFIID-18kDa"/>
    <property type="match status" value="1"/>
</dbReference>
<keyword evidence="9" id="KW-1185">Reference proteome</keyword>
<organism evidence="8 9">
    <name type="scientific">Sphaerobolus stellatus (strain SS14)</name>
    <dbReference type="NCBI Taxonomy" id="990650"/>
    <lineage>
        <taxon>Eukaryota</taxon>
        <taxon>Fungi</taxon>
        <taxon>Dikarya</taxon>
        <taxon>Basidiomycota</taxon>
        <taxon>Agaricomycotina</taxon>
        <taxon>Agaricomycetes</taxon>
        <taxon>Phallomycetidae</taxon>
        <taxon>Geastrales</taxon>
        <taxon>Sphaerobolaceae</taxon>
        <taxon>Sphaerobolus</taxon>
    </lineage>
</organism>
<dbReference type="InterPro" id="IPR009072">
    <property type="entry name" value="Histone-fold"/>
</dbReference>
<dbReference type="Proteomes" id="UP000054279">
    <property type="component" value="Unassembled WGS sequence"/>
</dbReference>
<dbReference type="InterPro" id="IPR003195">
    <property type="entry name" value="TFIID_TAF13"/>
</dbReference>
<keyword evidence="4" id="KW-0539">Nucleus</keyword>
<dbReference type="SUPFAM" id="SSF47113">
    <property type="entry name" value="Histone-fold"/>
    <property type="match status" value="1"/>
</dbReference>
<evidence type="ECO:0000256" key="1">
    <source>
        <dbReference type="ARBA" id="ARBA00004123"/>
    </source>
</evidence>
<evidence type="ECO:0000256" key="7">
    <source>
        <dbReference type="SAM" id="MobiDB-lite"/>
    </source>
</evidence>
<dbReference type="GO" id="GO:0051123">
    <property type="term" value="P:RNA polymerase II preinitiation complex assembly"/>
    <property type="evidence" value="ECO:0007669"/>
    <property type="project" value="TreeGrafter"/>
</dbReference>
<dbReference type="PANTHER" id="PTHR11380:SF5">
    <property type="entry name" value="TRANSCRIPTION INITIATION FACTOR TFIID SUBUNIT 13"/>
    <property type="match status" value="1"/>
</dbReference>
<dbReference type="GO" id="GO:0046982">
    <property type="term" value="F:protein heterodimerization activity"/>
    <property type="evidence" value="ECO:0007669"/>
    <property type="project" value="InterPro"/>
</dbReference>
<sequence length="233" mass="25591">MSQPYPGTTTTPAQPAAAAAAAAPYAQYQYQAQAPYTQYNPYSQGYAQQGYAQNAYYQYYQQYAAQHAAATAAQPATTAKSQLPTLSLSNVATTSTHHQAVAPPAAPTAAPQPAAAPAPRGKKTQSLKGTFSKELRSMMYAFGDSKEPANDTVEVMEEILMDYLVDVCHTALAPTRKTRIQIEDLRRALGRHADSKKLARLEELLFMQDDMRRARKLFSTEEKDIEEQAHVEP</sequence>
<evidence type="ECO:0000256" key="2">
    <source>
        <dbReference type="ARBA" id="ARBA00023015"/>
    </source>
</evidence>
<dbReference type="HOGENOM" id="CLU_103418_0_0_1"/>
<dbReference type="AlphaFoldDB" id="A0A0C9VAR8"/>
<feature type="region of interest" description="Disordered" evidence="7">
    <location>
        <begin position="94"/>
        <end position="127"/>
    </location>
</feature>
<evidence type="ECO:0000256" key="5">
    <source>
        <dbReference type="ARBA" id="ARBA00038392"/>
    </source>
</evidence>
<dbReference type="Gene3D" id="1.10.20.10">
    <property type="entry name" value="Histone, subunit A"/>
    <property type="match status" value="1"/>
</dbReference>
<protein>
    <recommendedName>
        <fullName evidence="6">Transcription initiation factor TFIID subunit 13</fullName>
    </recommendedName>
</protein>
<evidence type="ECO:0000256" key="3">
    <source>
        <dbReference type="ARBA" id="ARBA00023163"/>
    </source>
</evidence>
<feature type="compositionally biased region" description="Low complexity" evidence="7">
    <location>
        <begin position="100"/>
        <end position="119"/>
    </location>
</feature>
<comment type="similarity">
    <text evidence="5">Belongs to the TAF13 family.</text>
</comment>
<keyword evidence="3" id="KW-0804">Transcription</keyword>
<gene>
    <name evidence="8" type="ORF">M422DRAFT_30601</name>
</gene>
<dbReference type="CDD" id="cd07978">
    <property type="entry name" value="HFD_TAF13"/>
    <property type="match status" value="1"/>
</dbReference>
<accession>A0A0C9VAR8</accession>
<dbReference type="OrthoDB" id="10266074at2759"/>
<reference evidence="8 9" key="1">
    <citation type="submission" date="2014-06" db="EMBL/GenBank/DDBJ databases">
        <title>Evolutionary Origins and Diversification of the Mycorrhizal Mutualists.</title>
        <authorList>
            <consortium name="DOE Joint Genome Institute"/>
            <consortium name="Mycorrhizal Genomics Consortium"/>
            <person name="Kohler A."/>
            <person name="Kuo A."/>
            <person name="Nagy L.G."/>
            <person name="Floudas D."/>
            <person name="Copeland A."/>
            <person name="Barry K.W."/>
            <person name="Cichocki N."/>
            <person name="Veneault-Fourrey C."/>
            <person name="LaButti K."/>
            <person name="Lindquist E.A."/>
            <person name="Lipzen A."/>
            <person name="Lundell T."/>
            <person name="Morin E."/>
            <person name="Murat C."/>
            <person name="Riley R."/>
            <person name="Ohm R."/>
            <person name="Sun H."/>
            <person name="Tunlid A."/>
            <person name="Henrissat B."/>
            <person name="Grigoriev I.V."/>
            <person name="Hibbett D.S."/>
            <person name="Martin F."/>
        </authorList>
    </citation>
    <scope>NUCLEOTIDE SEQUENCE [LARGE SCALE GENOMIC DNA]</scope>
    <source>
        <strain evidence="8 9">SS14</strain>
    </source>
</reference>
<name>A0A0C9VAR8_SPHS4</name>
<dbReference type="GO" id="GO:0005669">
    <property type="term" value="C:transcription factor TFIID complex"/>
    <property type="evidence" value="ECO:0007669"/>
    <property type="project" value="TreeGrafter"/>
</dbReference>
<evidence type="ECO:0000256" key="6">
    <source>
        <dbReference type="ARBA" id="ARBA00040136"/>
    </source>
</evidence>
<comment type="subcellular location">
    <subcellularLocation>
        <location evidence="1">Nucleus</location>
    </subcellularLocation>
</comment>